<sequence>MVRRRQHSHSLVSFFFFFFDRPLGIATSDSTTLRLLRRRSLSPRDHFQRTGGTGRRTHCSETHCAYPTCCTAAEIAVIVFFYPP</sequence>
<feature type="chain" id="PRO_5025396464" evidence="1">
    <location>
        <begin position="27"/>
        <end position="84"/>
    </location>
</feature>
<reference evidence="2" key="1">
    <citation type="submission" date="2019-12" db="EMBL/GenBank/DDBJ databases">
        <title>An insight into the sialome of adult female Ixodes ricinus ticks feeding for 6 days.</title>
        <authorList>
            <person name="Perner J."/>
            <person name="Ribeiro J.M.C."/>
        </authorList>
    </citation>
    <scope>NUCLEOTIDE SEQUENCE</scope>
    <source>
        <strain evidence="2">Semi-engorged</strain>
        <tissue evidence="2">Salivary glands</tissue>
    </source>
</reference>
<evidence type="ECO:0000313" key="2">
    <source>
        <dbReference type="EMBL" id="MXU85067.1"/>
    </source>
</evidence>
<accession>A0A6B0U7E2</accession>
<protein>
    <submittedName>
        <fullName evidence="2">Putative secreted protein</fullName>
    </submittedName>
</protein>
<keyword evidence="1" id="KW-0732">Signal</keyword>
<organism evidence="2">
    <name type="scientific">Ixodes ricinus</name>
    <name type="common">Common tick</name>
    <name type="synonym">Acarus ricinus</name>
    <dbReference type="NCBI Taxonomy" id="34613"/>
    <lineage>
        <taxon>Eukaryota</taxon>
        <taxon>Metazoa</taxon>
        <taxon>Ecdysozoa</taxon>
        <taxon>Arthropoda</taxon>
        <taxon>Chelicerata</taxon>
        <taxon>Arachnida</taxon>
        <taxon>Acari</taxon>
        <taxon>Parasitiformes</taxon>
        <taxon>Ixodida</taxon>
        <taxon>Ixodoidea</taxon>
        <taxon>Ixodidae</taxon>
        <taxon>Ixodinae</taxon>
        <taxon>Ixodes</taxon>
    </lineage>
</organism>
<dbReference type="EMBL" id="GIFC01002984">
    <property type="protein sequence ID" value="MXU85067.1"/>
    <property type="molecule type" value="Transcribed_RNA"/>
</dbReference>
<proteinExistence type="predicted"/>
<evidence type="ECO:0000256" key="1">
    <source>
        <dbReference type="SAM" id="SignalP"/>
    </source>
</evidence>
<feature type="signal peptide" evidence="1">
    <location>
        <begin position="1"/>
        <end position="26"/>
    </location>
</feature>
<name>A0A6B0U7E2_IXORI</name>
<dbReference type="AlphaFoldDB" id="A0A6B0U7E2"/>